<reference evidence="5 6" key="1">
    <citation type="submission" date="2019-02" db="EMBL/GenBank/DDBJ databases">
        <title>Deep-cultivation of Planctomycetes and their phenomic and genomic characterization uncovers novel biology.</title>
        <authorList>
            <person name="Wiegand S."/>
            <person name="Jogler M."/>
            <person name="Boedeker C."/>
            <person name="Pinto D."/>
            <person name="Vollmers J."/>
            <person name="Rivas-Marin E."/>
            <person name="Kohn T."/>
            <person name="Peeters S.H."/>
            <person name="Heuer A."/>
            <person name="Rast P."/>
            <person name="Oberbeckmann S."/>
            <person name="Bunk B."/>
            <person name="Jeske O."/>
            <person name="Meyerdierks A."/>
            <person name="Storesund J.E."/>
            <person name="Kallscheuer N."/>
            <person name="Luecker S."/>
            <person name="Lage O.M."/>
            <person name="Pohl T."/>
            <person name="Merkel B.J."/>
            <person name="Hornburger P."/>
            <person name="Mueller R.-W."/>
            <person name="Bruemmer F."/>
            <person name="Labrenz M."/>
            <person name="Spormann A.M."/>
            <person name="Op Den Camp H."/>
            <person name="Overmann J."/>
            <person name="Amann R."/>
            <person name="Jetten M.S.M."/>
            <person name="Mascher T."/>
            <person name="Medema M.H."/>
            <person name="Devos D.P."/>
            <person name="Kaster A.-K."/>
            <person name="Ovreas L."/>
            <person name="Rohde M."/>
            <person name="Galperin M.Y."/>
            <person name="Jogler C."/>
        </authorList>
    </citation>
    <scope>NUCLEOTIDE SEQUENCE [LARGE SCALE GENOMIC DNA]</scope>
    <source>
        <strain evidence="5 6">Poly51</strain>
    </source>
</reference>
<evidence type="ECO:0000256" key="1">
    <source>
        <dbReference type="ARBA" id="ARBA00000085"/>
    </source>
</evidence>
<evidence type="ECO:0000313" key="6">
    <source>
        <dbReference type="Proteomes" id="UP000318288"/>
    </source>
</evidence>
<dbReference type="Proteomes" id="UP000318288">
    <property type="component" value="Unassembled WGS sequence"/>
</dbReference>
<keyword evidence="5" id="KW-0418">Kinase</keyword>
<dbReference type="Pfam" id="PF00512">
    <property type="entry name" value="HisKA"/>
    <property type="match status" value="1"/>
</dbReference>
<dbReference type="Gene3D" id="1.10.287.130">
    <property type="match status" value="1"/>
</dbReference>
<evidence type="ECO:0000259" key="4">
    <source>
        <dbReference type="SMART" id="SM00388"/>
    </source>
</evidence>
<dbReference type="CDD" id="cd00082">
    <property type="entry name" value="HisKA"/>
    <property type="match status" value="1"/>
</dbReference>
<keyword evidence="6" id="KW-1185">Reference proteome</keyword>
<sequence length="155" mass="17419">MQFEGTTRVFQAETRHLRELGRAAAELAHEIRNPLGLIRGWTQSLVGPGLQSDEQQEQAESFLEECDRVTARIKQFPAFARQAEADIGAVAMDELVAELQTLRLNQRHAIRADREPLRQVLFNLLQNAIAFAPEGSTITTLLNESRRVWSLQGAV</sequence>
<accession>A0A5C6EJQ1</accession>
<feature type="domain" description="Signal transduction histidine kinase dimerisation/phosphoacceptor" evidence="4">
    <location>
        <begin position="19"/>
        <end position="85"/>
    </location>
</feature>
<dbReference type="SMART" id="SM00388">
    <property type="entry name" value="HisKA"/>
    <property type="match status" value="1"/>
</dbReference>
<evidence type="ECO:0000256" key="3">
    <source>
        <dbReference type="ARBA" id="ARBA00022553"/>
    </source>
</evidence>
<evidence type="ECO:0000256" key="2">
    <source>
        <dbReference type="ARBA" id="ARBA00012438"/>
    </source>
</evidence>
<dbReference type="PANTHER" id="PTHR43547">
    <property type="entry name" value="TWO-COMPONENT HISTIDINE KINASE"/>
    <property type="match status" value="1"/>
</dbReference>
<proteinExistence type="predicted"/>
<dbReference type="EMBL" id="SJPW01000006">
    <property type="protein sequence ID" value="TWU48645.1"/>
    <property type="molecule type" value="Genomic_DNA"/>
</dbReference>
<keyword evidence="3" id="KW-0597">Phosphoprotein</keyword>
<keyword evidence="5" id="KW-0808">Transferase</keyword>
<dbReference type="AlphaFoldDB" id="A0A5C6EJQ1"/>
<dbReference type="PANTHER" id="PTHR43547:SF2">
    <property type="entry name" value="HYBRID SIGNAL TRANSDUCTION HISTIDINE KINASE C"/>
    <property type="match status" value="1"/>
</dbReference>
<dbReference type="InterPro" id="IPR036890">
    <property type="entry name" value="HATPase_C_sf"/>
</dbReference>
<comment type="catalytic activity">
    <reaction evidence="1">
        <text>ATP + protein L-histidine = ADP + protein N-phospho-L-histidine.</text>
        <dbReference type="EC" id="2.7.13.3"/>
    </reaction>
</comment>
<dbReference type="InterPro" id="IPR036097">
    <property type="entry name" value="HisK_dim/P_sf"/>
</dbReference>
<dbReference type="EC" id="2.7.13.3" evidence="2"/>
<dbReference type="InterPro" id="IPR003661">
    <property type="entry name" value="HisK_dim/P_dom"/>
</dbReference>
<gene>
    <name evidence="5" type="primary">kinA</name>
    <name evidence="5" type="ORF">Poly51_45460</name>
</gene>
<comment type="caution">
    <text evidence="5">The sequence shown here is derived from an EMBL/GenBank/DDBJ whole genome shotgun (WGS) entry which is preliminary data.</text>
</comment>
<evidence type="ECO:0000313" key="5">
    <source>
        <dbReference type="EMBL" id="TWU48645.1"/>
    </source>
</evidence>
<dbReference type="GO" id="GO:0000155">
    <property type="term" value="F:phosphorelay sensor kinase activity"/>
    <property type="evidence" value="ECO:0007669"/>
    <property type="project" value="InterPro"/>
</dbReference>
<organism evidence="5 6">
    <name type="scientific">Rubripirellula tenax</name>
    <dbReference type="NCBI Taxonomy" id="2528015"/>
    <lineage>
        <taxon>Bacteria</taxon>
        <taxon>Pseudomonadati</taxon>
        <taxon>Planctomycetota</taxon>
        <taxon>Planctomycetia</taxon>
        <taxon>Pirellulales</taxon>
        <taxon>Pirellulaceae</taxon>
        <taxon>Rubripirellula</taxon>
    </lineage>
</organism>
<protein>
    <recommendedName>
        <fullName evidence="2">histidine kinase</fullName>
        <ecNumber evidence="2">2.7.13.3</ecNumber>
    </recommendedName>
</protein>
<dbReference type="SUPFAM" id="SSF55874">
    <property type="entry name" value="ATPase domain of HSP90 chaperone/DNA topoisomerase II/histidine kinase"/>
    <property type="match status" value="1"/>
</dbReference>
<dbReference type="Gene3D" id="3.30.565.10">
    <property type="entry name" value="Histidine kinase-like ATPase, C-terminal domain"/>
    <property type="match status" value="1"/>
</dbReference>
<name>A0A5C6EJQ1_9BACT</name>
<dbReference type="SUPFAM" id="SSF47384">
    <property type="entry name" value="Homodimeric domain of signal transducing histidine kinase"/>
    <property type="match status" value="1"/>
</dbReference>